<gene>
    <name evidence="3" type="ORF">SAMN05660477_00703</name>
</gene>
<evidence type="ECO:0000256" key="1">
    <source>
        <dbReference type="SAM" id="SignalP"/>
    </source>
</evidence>
<dbReference type="STRING" id="619805.SAMN05660477_00703"/>
<keyword evidence="1" id="KW-0732">Signal</keyword>
<dbReference type="SUPFAM" id="SSF52833">
    <property type="entry name" value="Thioredoxin-like"/>
    <property type="match status" value="1"/>
</dbReference>
<dbReference type="OrthoDB" id="9811036at2"/>
<dbReference type="Pfam" id="PF13098">
    <property type="entry name" value="Thioredoxin_2"/>
    <property type="match status" value="1"/>
</dbReference>
<accession>A0A1T5DGD0</accession>
<dbReference type="InterPro" id="IPR036249">
    <property type="entry name" value="Thioredoxin-like_sf"/>
</dbReference>
<protein>
    <submittedName>
        <fullName evidence="3">Thioredoxin-related protein</fullName>
    </submittedName>
</protein>
<proteinExistence type="predicted"/>
<feature type="signal peptide" evidence="1">
    <location>
        <begin position="1"/>
        <end position="19"/>
    </location>
</feature>
<sequence>MMKIFFSVLFTLSSYFSFAQVHWITINEALEAQKKVPKKIFIAFTDDHCDPCQKMEKFAFDNPVIAKMIADKFYAVKFFADSKEKVNFRGRDFEYKDNATMHSFAKYMNISTVPTIVFLDEHAAPITSLMGALSAKDVEPYFSMISTQDYKNITSRQQWDDYQRKFKSKIKD</sequence>
<feature type="domain" description="Thioredoxin-like fold" evidence="2">
    <location>
        <begin position="38"/>
        <end position="140"/>
    </location>
</feature>
<name>A0A1T5DGD0_9FLAO</name>
<reference evidence="3 4" key="1">
    <citation type="submission" date="2017-02" db="EMBL/GenBank/DDBJ databases">
        <authorList>
            <person name="Peterson S.W."/>
        </authorList>
    </citation>
    <scope>NUCLEOTIDE SEQUENCE [LARGE SCALE GENOMIC DNA]</scope>
    <source>
        <strain evidence="3 4">DSM 22323</strain>
    </source>
</reference>
<evidence type="ECO:0000313" key="4">
    <source>
        <dbReference type="Proteomes" id="UP000191112"/>
    </source>
</evidence>
<keyword evidence="4" id="KW-1185">Reference proteome</keyword>
<evidence type="ECO:0000313" key="3">
    <source>
        <dbReference type="EMBL" id="SKB70697.1"/>
    </source>
</evidence>
<dbReference type="Proteomes" id="UP000191112">
    <property type="component" value="Unassembled WGS sequence"/>
</dbReference>
<dbReference type="EMBL" id="FUYZ01000002">
    <property type="protein sequence ID" value="SKB70697.1"/>
    <property type="molecule type" value="Genomic_DNA"/>
</dbReference>
<organism evidence="3 4">
    <name type="scientific">Soonwooa buanensis</name>
    <dbReference type="NCBI Taxonomy" id="619805"/>
    <lineage>
        <taxon>Bacteria</taxon>
        <taxon>Pseudomonadati</taxon>
        <taxon>Bacteroidota</taxon>
        <taxon>Flavobacteriia</taxon>
        <taxon>Flavobacteriales</taxon>
        <taxon>Weeksellaceae</taxon>
        <taxon>Chryseobacterium group</taxon>
        <taxon>Soonwooa</taxon>
    </lineage>
</organism>
<feature type="chain" id="PRO_5013160113" evidence="1">
    <location>
        <begin position="20"/>
        <end position="172"/>
    </location>
</feature>
<dbReference type="RefSeq" id="WP_079665992.1">
    <property type="nucleotide sequence ID" value="NZ_FUYZ01000002.1"/>
</dbReference>
<dbReference type="AlphaFoldDB" id="A0A1T5DGD0"/>
<dbReference type="Gene3D" id="3.40.30.10">
    <property type="entry name" value="Glutaredoxin"/>
    <property type="match status" value="1"/>
</dbReference>
<evidence type="ECO:0000259" key="2">
    <source>
        <dbReference type="Pfam" id="PF13098"/>
    </source>
</evidence>
<dbReference type="InterPro" id="IPR012336">
    <property type="entry name" value="Thioredoxin-like_fold"/>
</dbReference>